<dbReference type="AlphaFoldDB" id="A0A9E4MZM3"/>
<feature type="repeat" description="TPR" evidence="3">
    <location>
        <begin position="720"/>
        <end position="753"/>
    </location>
</feature>
<feature type="repeat" description="TPR" evidence="3">
    <location>
        <begin position="583"/>
        <end position="616"/>
    </location>
</feature>
<dbReference type="SMART" id="SM00028">
    <property type="entry name" value="TPR"/>
    <property type="match status" value="14"/>
</dbReference>
<feature type="repeat" description="TPR" evidence="3">
    <location>
        <begin position="70"/>
        <end position="103"/>
    </location>
</feature>
<sequence length="801" mass="89721">MKAAMEFVKSKNILFSFLIFSFLMLGTSCTSKENRKQHYFDRGIELYNQGNYTKARLEFKNVLQIDPQDADAYYMFGLIEEKEENWRKAFSLFFRAVELKPEHQNAQVHLGTIYVLAGDTEKALEAAETVLKTTPDHSEALVLRGFALAKSGENEAAIEDVLNAFSSDPGNVEAASLLSALYADRGELDRAIQIARDSLTQHKERVASYLLLARLYAKANEEKSVIQVLTDLIQSNPNELQHRLHLVSYYEEKGDKELAEAVLRQAVNDLPRSADAKLALVSYLKSNKDIIGAESLLSTYVVQNRDNHTFKLELAKHHISLNRKAEAIQMLSDVINQADLSTDGLIARTLKASILVKEGSIQQASQLIEEVLEADPKYKDALLVRAGIALVSEDPDRGIADLRTLLREDPGHVKAHRLKARSHLKKGEVELARQSLEDAVKAQPQETTTNFELVQLLIQTGELDDAEVVLQKMLKFAPKEISVLRGLGIVYLKQKKWGELLKIAKTLQSEYEAEPIGYYYQGLVDQNNDRLEQSVISLTRSLELKPGAIDVLVALAKSYFGLKLADEALKQVNQAVTTDPNHYLAYNLLGEIHLSQKRLKEADKAFERSLSINEKWPVPYRNLVKVKLMEGKQADAVAMLRRGYQNSLDPALGIELANTQDKLGQVDESIQIYQQILDKNPDNVLAANNLAMILLRGKPDQTKQDQALKLVEGFSTSENPIVLDTLGWTHYKRGETDKAISVLRRALRKNSNIPEIDYHLALAYKQIGNMDAAKTHLDAALSSGKPFEGISEAKSLQARLQ</sequence>
<dbReference type="PROSITE" id="PS50005">
    <property type="entry name" value="TPR"/>
    <property type="match status" value="7"/>
</dbReference>
<dbReference type="InterPro" id="IPR019734">
    <property type="entry name" value="TPR_rpt"/>
</dbReference>
<dbReference type="InterPro" id="IPR051012">
    <property type="entry name" value="CellSynth/LPSAsmb/PSIAsmb"/>
</dbReference>
<name>A0A9E4MZM3_9GAMM</name>
<accession>A0A9E4MZM3</accession>
<evidence type="ECO:0000313" key="4">
    <source>
        <dbReference type="EMBL" id="MCG7939632.1"/>
    </source>
</evidence>
<reference evidence="4" key="1">
    <citation type="journal article" date="2021" name="Proc. Natl. Acad. Sci. U.S.A.">
        <title>Global biogeography of chemosynthetic symbionts reveals both localized and globally distributed symbiont groups. .</title>
        <authorList>
            <person name="Osvatic J.T."/>
            <person name="Wilkins L.G.E."/>
            <person name="Leibrecht L."/>
            <person name="Leray M."/>
            <person name="Zauner S."/>
            <person name="Polzin J."/>
            <person name="Camacho Y."/>
            <person name="Gros O."/>
            <person name="van Gils J.A."/>
            <person name="Eisen J.A."/>
            <person name="Petersen J.M."/>
            <person name="Yuen B."/>
        </authorList>
    </citation>
    <scope>NUCLEOTIDE SEQUENCE</scope>
    <source>
        <strain evidence="4">MAGL173</strain>
    </source>
</reference>
<feature type="repeat" description="TPR" evidence="3">
    <location>
        <begin position="36"/>
        <end position="69"/>
    </location>
</feature>
<dbReference type="Gene3D" id="1.25.40.10">
    <property type="entry name" value="Tetratricopeptide repeat domain"/>
    <property type="match status" value="3"/>
</dbReference>
<dbReference type="SUPFAM" id="SSF48452">
    <property type="entry name" value="TPR-like"/>
    <property type="match status" value="4"/>
</dbReference>
<gene>
    <name evidence="4" type="ORF">JAZ04_12375</name>
</gene>
<protein>
    <submittedName>
        <fullName evidence="4">Tetratricopeptide repeat protein</fullName>
    </submittedName>
</protein>
<dbReference type="PROSITE" id="PS51257">
    <property type="entry name" value="PROKAR_LIPOPROTEIN"/>
    <property type="match status" value="1"/>
</dbReference>
<dbReference type="Pfam" id="PF13432">
    <property type="entry name" value="TPR_16"/>
    <property type="match status" value="4"/>
</dbReference>
<evidence type="ECO:0000313" key="5">
    <source>
        <dbReference type="Proteomes" id="UP000886687"/>
    </source>
</evidence>
<dbReference type="Proteomes" id="UP000886687">
    <property type="component" value="Unassembled WGS sequence"/>
</dbReference>
<evidence type="ECO:0000256" key="3">
    <source>
        <dbReference type="PROSITE-ProRule" id="PRU00339"/>
    </source>
</evidence>
<feature type="repeat" description="TPR" evidence="3">
    <location>
        <begin position="650"/>
        <end position="683"/>
    </location>
</feature>
<evidence type="ECO:0000256" key="2">
    <source>
        <dbReference type="ARBA" id="ARBA00022803"/>
    </source>
</evidence>
<dbReference type="EMBL" id="JAEPDI010000009">
    <property type="protein sequence ID" value="MCG7939632.1"/>
    <property type="molecule type" value="Genomic_DNA"/>
</dbReference>
<comment type="caution">
    <text evidence="4">The sequence shown here is derived from an EMBL/GenBank/DDBJ whole genome shotgun (WGS) entry which is preliminary data.</text>
</comment>
<keyword evidence="1" id="KW-0677">Repeat</keyword>
<proteinExistence type="predicted"/>
<dbReference type="InterPro" id="IPR011990">
    <property type="entry name" value="TPR-like_helical_dom_sf"/>
</dbReference>
<evidence type="ECO:0000256" key="1">
    <source>
        <dbReference type="ARBA" id="ARBA00022737"/>
    </source>
</evidence>
<dbReference type="PANTHER" id="PTHR45586:SF1">
    <property type="entry name" value="LIPOPOLYSACCHARIDE ASSEMBLY PROTEIN B"/>
    <property type="match status" value="1"/>
</dbReference>
<organism evidence="4 5">
    <name type="scientific">Candidatus Thiodiazotropha lotti</name>
    <dbReference type="NCBI Taxonomy" id="2792787"/>
    <lineage>
        <taxon>Bacteria</taxon>
        <taxon>Pseudomonadati</taxon>
        <taxon>Pseudomonadota</taxon>
        <taxon>Gammaproteobacteria</taxon>
        <taxon>Chromatiales</taxon>
        <taxon>Sedimenticolaceae</taxon>
        <taxon>Candidatus Thiodiazotropha</taxon>
    </lineage>
</organism>
<feature type="repeat" description="TPR" evidence="3">
    <location>
        <begin position="549"/>
        <end position="582"/>
    </location>
</feature>
<dbReference type="PANTHER" id="PTHR45586">
    <property type="entry name" value="TPR REPEAT-CONTAINING PROTEIN PA4667"/>
    <property type="match status" value="1"/>
</dbReference>
<feature type="repeat" description="TPR" evidence="3">
    <location>
        <begin position="104"/>
        <end position="137"/>
    </location>
</feature>
<dbReference type="Pfam" id="PF13414">
    <property type="entry name" value="TPR_11"/>
    <property type="match status" value="1"/>
</dbReference>
<dbReference type="Pfam" id="PF14559">
    <property type="entry name" value="TPR_19"/>
    <property type="match status" value="2"/>
</dbReference>
<keyword evidence="2 3" id="KW-0802">TPR repeat</keyword>